<dbReference type="PANTHER" id="PTHR37987">
    <property type="entry name" value="CHROMOSOME 9, WHOLE GENOME SHOTGUN SEQUENCE"/>
    <property type="match status" value="1"/>
</dbReference>
<dbReference type="SUPFAM" id="SSF158694">
    <property type="entry name" value="UraD-Like"/>
    <property type="match status" value="1"/>
</dbReference>
<dbReference type="RefSeq" id="XP_016637887.1">
    <property type="nucleotide sequence ID" value="XM_016770977.1"/>
</dbReference>
<evidence type="ECO:0000313" key="5">
    <source>
        <dbReference type="Proteomes" id="UP000053411"/>
    </source>
</evidence>
<keyword evidence="5" id="KW-1185">Reference proteome</keyword>
<dbReference type="GO" id="GO:0006144">
    <property type="term" value="P:purine nucleobase metabolic process"/>
    <property type="evidence" value="ECO:0007669"/>
    <property type="project" value="UniProtKB-KW"/>
</dbReference>
<feature type="domain" description="Oxo-4-hydroxy-4-carboxy-5-ureidoimidazoline decarboxylase" evidence="3">
    <location>
        <begin position="12"/>
        <end position="162"/>
    </location>
</feature>
<reference evidence="4 5" key="1">
    <citation type="submission" date="2015-01" db="EMBL/GenBank/DDBJ databases">
        <title>The Genome Sequence of Fonsecaea multimorphosa CBS 102226.</title>
        <authorList>
            <consortium name="The Broad Institute Genomics Platform"/>
            <person name="Cuomo C."/>
            <person name="de Hoog S."/>
            <person name="Gorbushina A."/>
            <person name="Stielow B."/>
            <person name="Teixiera M."/>
            <person name="Abouelleil A."/>
            <person name="Chapman S.B."/>
            <person name="Priest M."/>
            <person name="Young S.K."/>
            <person name="Wortman J."/>
            <person name="Nusbaum C."/>
            <person name="Birren B."/>
        </authorList>
    </citation>
    <scope>NUCLEOTIDE SEQUENCE [LARGE SCALE GENOMIC DNA]</scope>
    <source>
        <strain evidence="4 5">CBS 102226</strain>
    </source>
</reference>
<dbReference type="PANTHER" id="PTHR37987:SF1">
    <property type="entry name" value="OXO-4-HYDROXY-4-CARBOXY-5-UREIDOIMIDAZOLINE DECARBOXYLASE DOMAIN-CONTAINING PROTEIN"/>
    <property type="match status" value="1"/>
</dbReference>
<evidence type="ECO:0000256" key="1">
    <source>
        <dbReference type="ARBA" id="ARBA00022631"/>
    </source>
</evidence>
<dbReference type="STRING" id="1442371.A0A0D2KJW2"/>
<evidence type="ECO:0000313" key="4">
    <source>
        <dbReference type="EMBL" id="KIY03765.1"/>
    </source>
</evidence>
<organism evidence="4 5">
    <name type="scientific">Fonsecaea multimorphosa CBS 102226</name>
    <dbReference type="NCBI Taxonomy" id="1442371"/>
    <lineage>
        <taxon>Eukaryota</taxon>
        <taxon>Fungi</taxon>
        <taxon>Dikarya</taxon>
        <taxon>Ascomycota</taxon>
        <taxon>Pezizomycotina</taxon>
        <taxon>Eurotiomycetes</taxon>
        <taxon>Chaetothyriomycetidae</taxon>
        <taxon>Chaetothyriales</taxon>
        <taxon>Herpotrichiellaceae</taxon>
        <taxon>Fonsecaea</taxon>
    </lineage>
</organism>
<evidence type="ECO:0000256" key="2">
    <source>
        <dbReference type="SAM" id="MobiDB-lite"/>
    </source>
</evidence>
<dbReference type="Proteomes" id="UP000053411">
    <property type="component" value="Unassembled WGS sequence"/>
</dbReference>
<gene>
    <name evidence="4" type="ORF">Z520_00456</name>
</gene>
<dbReference type="VEuPathDB" id="FungiDB:Z520_00456"/>
<name>A0A0D2KJW2_9EURO</name>
<keyword evidence="1" id="KW-0659">Purine metabolism</keyword>
<accession>A0A0D2KJW2</accession>
<dbReference type="InterPro" id="IPR018020">
    <property type="entry name" value="OHCU_decarboxylase"/>
</dbReference>
<dbReference type="GeneID" id="27706202"/>
<sequence length="204" mass="22990">MASLPPTSTLPTLDAEQRAQILDTLFEPCLQLHTLSVSLLREQSFPTYDSLIEAVGEQLLELHRSNLESDQKWLEAILSAHPRLGEKKVESEQSRKEQAQLNQGGAEEAEKLAEMNRKYEDKFPGLRYVVFVNGRSRPVIMEDMQRRIDRGDIQLEKQEAIKVGGTLLSTPRSFSEVKSSNKCYSPCLKAMCDIAKDRAKKLGG</sequence>
<dbReference type="Gene3D" id="1.10.3330.10">
    <property type="entry name" value="Oxo-4-hydroxy-4-carboxy-5-ureidoimidazoline decarboxylase"/>
    <property type="match status" value="1"/>
</dbReference>
<dbReference type="EMBL" id="KN848062">
    <property type="protein sequence ID" value="KIY03765.1"/>
    <property type="molecule type" value="Genomic_DNA"/>
</dbReference>
<dbReference type="Pfam" id="PF09349">
    <property type="entry name" value="OHCU_decarbox"/>
    <property type="match status" value="1"/>
</dbReference>
<dbReference type="OrthoDB" id="5398391at2759"/>
<evidence type="ECO:0000259" key="3">
    <source>
        <dbReference type="Pfam" id="PF09349"/>
    </source>
</evidence>
<feature type="compositionally biased region" description="Basic and acidic residues" evidence="2">
    <location>
        <begin position="85"/>
        <end position="98"/>
    </location>
</feature>
<protein>
    <recommendedName>
        <fullName evidence="3">Oxo-4-hydroxy-4-carboxy-5-ureidoimidazoline decarboxylase domain-containing protein</fullName>
    </recommendedName>
</protein>
<dbReference type="AlphaFoldDB" id="A0A0D2KJW2"/>
<proteinExistence type="predicted"/>
<feature type="region of interest" description="Disordered" evidence="2">
    <location>
        <begin position="85"/>
        <end position="108"/>
    </location>
</feature>
<dbReference type="InterPro" id="IPR036778">
    <property type="entry name" value="OHCU_decarboxylase_sf"/>
</dbReference>